<dbReference type="Gene3D" id="3.60.20.10">
    <property type="entry name" value="Glutamine Phosphoribosylpyrophosphate, subunit 1, domain 1"/>
    <property type="match status" value="1"/>
</dbReference>
<dbReference type="EMBL" id="BJTG01000006">
    <property type="protein sequence ID" value="GEJ57878.1"/>
    <property type="molecule type" value="Genomic_DNA"/>
</dbReference>
<name>A0A7I9VNU8_9BACT</name>
<evidence type="ECO:0000313" key="3">
    <source>
        <dbReference type="EMBL" id="GEJ57878.1"/>
    </source>
</evidence>
<evidence type="ECO:0000313" key="4">
    <source>
        <dbReference type="Proteomes" id="UP000503640"/>
    </source>
</evidence>
<proteinExistence type="predicted"/>
<dbReference type="SUPFAM" id="SSF56235">
    <property type="entry name" value="N-terminal nucleophile aminohydrolases (Ntn hydrolases)"/>
    <property type="match status" value="1"/>
</dbReference>
<organism evidence="3 4">
    <name type="scientific">Anaeromyxobacter diazotrophicus</name>
    <dbReference type="NCBI Taxonomy" id="2590199"/>
    <lineage>
        <taxon>Bacteria</taxon>
        <taxon>Pseudomonadati</taxon>
        <taxon>Myxococcota</taxon>
        <taxon>Myxococcia</taxon>
        <taxon>Myxococcales</taxon>
        <taxon>Cystobacterineae</taxon>
        <taxon>Anaeromyxobacteraceae</taxon>
        <taxon>Anaeromyxobacter</taxon>
    </lineage>
</organism>
<accession>A0A7I9VNU8</accession>
<dbReference type="InterPro" id="IPR029055">
    <property type="entry name" value="Ntn_hydrolases_N"/>
</dbReference>
<protein>
    <submittedName>
        <fullName evidence="3">Class II glutamine amidotransferase</fullName>
    </submittedName>
</protein>
<dbReference type="AlphaFoldDB" id="A0A7I9VNU8"/>
<dbReference type="InterPro" id="IPR052373">
    <property type="entry name" value="Gamma-glu_amide_hydrolase"/>
</dbReference>
<gene>
    <name evidence="3" type="ORF">AMYX_26190</name>
</gene>
<dbReference type="RefSeq" id="WP_176065896.1">
    <property type="nucleotide sequence ID" value="NZ_BJTG01000006.1"/>
</dbReference>
<dbReference type="InterPro" id="IPR026869">
    <property type="entry name" value="EgtC-like"/>
</dbReference>
<evidence type="ECO:0000256" key="1">
    <source>
        <dbReference type="ARBA" id="ARBA00022962"/>
    </source>
</evidence>
<keyword evidence="1 3" id="KW-0315">Glutamine amidotransferase</keyword>
<evidence type="ECO:0000259" key="2">
    <source>
        <dbReference type="PROSITE" id="PS51278"/>
    </source>
</evidence>
<dbReference type="Proteomes" id="UP000503640">
    <property type="component" value="Unassembled WGS sequence"/>
</dbReference>
<keyword evidence="4" id="KW-1185">Reference proteome</keyword>
<keyword evidence="3" id="KW-0808">Transferase</keyword>
<dbReference type="PROSITE" id="PS51278">
    <property type="entry name" value="GATASE_TYPE_2"/>
    <property type="match status" value="1"/>
</dbReference>
<feature type="domain" description="Glutamine amidotransferase type-2" evidence="2">
    <location>
        <begin position="17"/>
        <end position="281"/>
    </location>
</feature>
<reference evidence="4" key="1">
    <citation type="journal article" date="2020" name="Appl. Environ. Microbiol.">
        <title>Diazotrophic Anaeromyxobacter Isolates from Soils.</title>
        <authorList>
            <person name="Masuda Y."/>
            <person name="Yamanaka H."/>
            <person name="Xu Z.X."/>
            <person name="Shiratori Y."/>
            <person name="Aono T."/>
            <person name="Amachi S."/>
            <person name="Senoo K."/>
            <person name="Itoh H."/>
        </authorList>
    </citation>
    <scope>NUCLEOTIDE SEQUENCE [LARGE SCALE GENOMIC DNA]</scope>
    <source>
        <strain evidence="4">R267</strain>
    </source>
</reference>
<sequence length="281" mass="30717">MGALLAVLQTDPNLLRCQVRRLEAHVALREPDRLPDAYGFGYYKGNDVLLGKRPSGAPATFTLTQLAGAIDSEALLAHARYATVGAQKDENTHPFRFRRWLFAHDGTVEAFTEVKPRLVEALPDFLRRNVEGETDSELAFSLFLKHLRDAGHLDDLDVEARVVGHALALTARDLETWSREAGGGRPGALNFVATNGRVLAATRRGRPLHYALLEGIFPCPRCGLELGAPESDPRTRPHRQVKAVCFATHLLQPNGFIEVPEASVVSVSRSLQVSVSSLASA</sequence>
<dbReference type="PANTHER" id="PTHR43187:SF1">
    <property type="entry name" value="GLUTAMINE AMIDOTRANSFERASE DUG3-RELATED"/>
    <property type="match status" value="1"/>
</dbReference>
<comment type="caution">
    <text evidence="3">The sequence shown here is derived from an EMBL/GenBank/DDBJ whole genome shotgun (WGS) entry which is preliminary data.</text>
</comment>
<dbReference type="Pfam" id="PF13230">
    <property type="entry name" value="GATase_4"/>
    <property type="match status" value="1"/>
</dbReference>
<dbReference type="InterPro" id="IPR017932">
    <property type="entry name" value="GATase_2_dom"/>
</dbReference>
<dbReference type="PANTHER" id="PTHR43187">
    <property type="entry name" value="GLUTAMINE AMIDOTRANSFERASE DUG3-RELATED"/>
    <property type="match status" value="1"/>
</dbReference>
<dbReference type="GO" id="GO:0016740">
    <property type="term" value="F:transferase activity"/>
    <property type="evidence" value="ECO:0007669"/>
    <property type="project" value="UniProtKB-KW"/>
</dbReference>
<dbReference type="CDD" id="cd01908">
    <property type="entry name" value="YafJ"/>
    <property type="match status" value="1"/>
</dbReference>